<dbReference type="AlphaFoldDB" id="A0A1Y1V1L4"/>
<dbReference type="InterPro" id="IPR047086">
    <property type="entry name" value="SF1-HH_sf"/>
</dbReference>
<sequence length="509" mass="56257">MQYHKVTGSNDVPLGKIRTFGKGSDDNSVINNENENNMVQEPRGRTTRWGDPNVKVNFPGLPTNLPARLSKDEIDSYIINLRIEEISQKLRTGNVIPPERARSPSPEPVYGADGKRINTREYRYRKKLEDERHKLIEEGQRRFKDFKPPADYKKSNKHVEKVWIPSMEFPEINFIGQLLGPRGNTLKKMETESGAKISIRGKGSIKEGKARQDGQLAPGEEEDLHCLVTADSEEKVAKAVKLINKIIETAASVPEEHNELKRQQLRALAALNGTLRDDDAQICSNCGATGHRKSECPDQKNFTINLICRICGGAGHTASDCMQRNNQDLIAAAQQREQQFNNEYMSLMVELGETNANMSSSSSAVNNNNNNNNTSGHYGPTSTTGSTRPPWQTSNTKTDNSTAPPWSKPAENMYQQPANPWSVPPPPGMGGYGNTNNQPRIPGMPTGQTPTNTMNSMPGAPGQAPAPGYNPYGYNPYEAYGNPQQNWKPMNEYAPPPPTDNAPPPPPTQ</sequence>
<proteinExistence type="inferred from homology"/>
<protein>
    <recommendedName>
        <fullName evidence="3 13">Branchpoint-bridging protein</fullName>
    </recommendedName>
</protein>
<feature type="compositionally biased region" description="Low complexity" evidence="14">
    <location>
        <begin position="357"/>
        <end position="390"/>
    </location>
</feature>
<comment type="caution">
    <text evidence="16">The sequence shown here is derived from an EMBL/GenBank/DDBJ whole genome shotgun (WGS) entry which is preliminary data.</text>
</comment>
<dbReference type="InterPro" id="IPR045071">
    <property type="entry name" value="BBP-like"/>
</dbReference>
<feature type="compositionally biased region" description="Polar residues" evidence="14">
    <location>
        <begin position="391"/>
        <end position="404"/>
    </location>
</feature>
<evidence type="ECO:0000259" key="15">
    <source>
        <dbReference type="PROSITE" id="PS50158"/>
    </source>
</evidence>
<keyword evidence="13" id="KW-0747">Spliceosome</keyword>
<feature type="compositionally biased region" description="Low complexity" evidence="14">
    <location>
        <begin position="458"/>
        <end position="483"/>
    </location>
</feature>
<evidence type="ECO:0000256" key="13">
    <source>
        <dbReference type="RuleBase" id="RU367126"/>
    </source>
</evidence>
<dbReference type="InterPro" id="IPR001878">
    <property type="entry name" value="Znf_CCHC"/>
</dbReference>
<dbReference type="Pfam" id="PF00098">
    <property type="entry name" value="zf-CCHC"/>
    <property type="match status" value="2"/>
</dbReference>
<feature type="region of interest" description="Disordered" evidence="14">
    <location>
        <begin position="357"/>
        <end position="509"/>
    </location>
</feature>
<reference evidence="16 17" key="2">
    <citation type="submission" date="2016-08" db="EMBL/GenBank/DDBJ databases">
        <title>Pervasive Adenine N6-methylation of Active Genes in Fungi.</title>
        <authorList>
            <consortium name="DOE Joint Genome Institute"/>
            <person name="Mondo S.J."/>
            <person name="Dannebaum R.O."/>
            <person name="Kuo R.C."/>
            <person name="Labutti K."/>
            <person name="Haridas S."/>
            <person name="Kuo A."/>
            <person name="Salamov A."/>
            <person name="Ahrendt S.R."/>
            <person name="Lipzen A."/>
            <person name="Sullivan W."/>
            <person name="Andreopoulos W.B."/>
            <person name="Clum A."/>
            <person name="Lindquist E."/>
            <person name="Daum C."/>
            <person name="Ramamoorthy G.K."/>
            <person name="Gryganskyi A."/>
            <person name="Culley D."/>
            <person name="Magnuson J.K."/>
            <person name="James T.Y."/>
            <person name="O'Malley M.A."/>
            <person name="Stajich J.E."/>
            <person name="Spatafora J.W."/>
            <person name="Visel A."/>
            <person name="Grigoriev I.V."/>
        </authorList>
    </citation>
    <scope>NUCLEOTIDE SEQUENCE [LARGE SCALE GENOMIC DNA]</scope>
    <source>
        <strain evidence="17">finn</strain>
    </source>
</reference>
<dbReference type="Gene3D" id="4.10.60.10">
    <property type="entry name" value="Zinc finger, CCHC-type"/>
    <property type="match status" value="1"/>
</dbReference>
<dbReference type="Gene3D" id="3.30.1370.10">
    <property type="entry name" value="K Homology domain, type 1"/>
    <property type="match status" value="1"/>
</dbReference>
<dbReference type="PANTHER" id="PTHR11208">
    <property type="entry name" value="RNA-BINDING PROTEIN RELATED"/>
    <property type="match status" value="1"/>
</dbReference>
<evidence type="ECO:0000256" key="12">
    <source>
        <dbReference type="PROSITE-ProRule" id="PRU00117"/>
    </source>
</evidence>
<keyword evidence="8 12" id="KW-0694">RNA-binding</keyword>
<evidence type="ECO:0000256" key="6">
    <source>
        <dbReference type="ARBA" id="ARBA00022771"/>
    </source>
</evidence>
<dbReference type="PROSITE" id="PS50158">
    <property type="entry name" value="ZF_CCHC"/>
    <property type="match status" value="2"/>
</dbReference>
<dbReference type="GO" id="GO:0003729">
    <property type="term" value="F:mRNA binding"/>
    <property type="evidence" value="ECO:0007669"/>
    <property type="project" value="TreeGrafter"/>
</dbReference>
<evidence type="ECO:0000256" key="3">
    <source>
        <dbReference type="ARBA" id="ARBA00017984"/>
    </source>
</evidence>
<evidence type="ECO:0000256" key="1">
    <source>
        <dbReference type="ARBA" id="ARBA00004123"/>
    </source>
</evidence>
<keyword evidence="9 13" id="KW-0508">mRNA splicing</keyword>
<evidence type="ECO:0000313" key="16">
    <source>
        <dbReference type="EMBL" id="ORX45181.1"/>
    </source>
</evidence>
<dbReference type="InterPro" id="IPR055256">
    <property type="entry name" value="KH_1_KHDC4/BBP-like"/>
</dbReference>
<keyword evidence="17" id="KW-1185">Reference proteome</keyword>
<dbReference type="InterPro" id="IPR032570">
    <property type="entry name" value="SF1-HH"/>
</dbReference>
<evidence type="ECO:0000256" key="5">
    <source>
        <dbReference type="ARBA" id="ARBA00022723"/>
    </source>
</evidence>
<feature type="domain" description="CCHC-type" evidence="15">
    <location>
        <begin position="283"/>
        <end position="298"/>
    </location>
</feature>
<dbReference type="GO" id="GO:0008270">
    <property type="term" value="F:zinc ion binding"/>
    <property type="evidence" value="ECO:0007669"/>
    <property type="project" value="UniProtKB-UniRule"/>
</dbReference>
<dbReference type="Gene3D" id="6.10.140.1790">
    <property type="match status" value="1"/>
</dbReference>
<dbReference type="GO" id="GO:0045131">
    <property type="term" value="F:pre-mRNA branch point binding"/>
    <property type="evidence" value="ECO:0007669"/>
    <property type="project" value="UniProtKB-UniRule"/>
</dbReference>
<evidence type="ECO:0000256" key="2">
    <source>
        <dbReference type="ARBA" id="ARBA00010382"/>
    </source>
</evidence>
<comment type="function">
    <text evidence="13">Necessary for the splicing of pre-mRNA. Has a role in the recognition of the branch site (5'-UACUAAC-3'), the pyrimidine tract and the 3'-splice site at the 3'-end of introns.</text>
</comment>
<name>A0A1Y1V1L4_9FUNG</name>
<dbReference type="Proteomes" id="UP000193719">
    <property type="component" value="Unassembled WGS sequence"/>
</dbReference>
<dbReference type="GO" id="GO:0045292">
    <property type="term" value="P:mRNA cis splicing, via spliceosome"/>
    <property type="evidence" value="ECO:0007669"/>
    <property type="project" value="EnsemblFungi"/>
</dbReference>
<evidence type="ECO:0000256" key="14">
    <source>
        <dbReference type="SAM" id="MobiDB-lite"/>
    </source>
</evidence>
<dbReference type="InterPro" id="IPR036875">
    <property type="entry name" value="Znf_CCHC_sf"/>
</dbReference>
<dbReference type="PROSITE" id="PS50084">
    <property type="entry name" value="KH_TYPE_1"/>
    <property type="match status" value="1"/>
</dbReference>
<dbReference type="SUPFAM" id="SSF54791">
    <property type="entry name" value="Eukaryotic type KH-domain (KH-domain type I)"/>
    <property type="match status" value="1"/>
</dbReference>
<gene>
    <name evidence="16" type="ORF">BCR36DRAFT_585796</name>
</gene>
<dbReference type="InterPro" id="IPR004087">
    <property type="entry name" value="KH_dom"/>
</dbReference>
<organism evidence="16 17">
    <name type="scientific">Piromyces finnis</name>
    <dbReference type="NCBI Taxonomy" id="1754191"/>
    <lineage>
        <taxon>Eukaryota</taxon>
        <taxon>Fungi</taxon>
        <taxon>Fungi incertae sedis</taxon>
        <taxon>Chytridiomycota</taxon>
        <taxon>Chytridiomycota incertae sedis</taxon>
        <taxon>Neocallimastigomycetes</taxon>
        <taxon>Neocallimastigales</taxon>
        <taxon>Neocallimastigaceae</taxon>
        <taxon>Piromyces</taxon>
    </lineage>
</organism>
<dbReference type="OrthoDB" id="6777263at2759"/>
<keyword evidence="4 13" id="KW-0507">mRNA processing</keyword>
<keyword evidence="7 13" id="KW-0862">Zinc</keyword>
<dbReference type="CDD" id="cd02395">
    <property type="entry name" value="KH-I_BBP"/>
    <property type="match status" value="1"/>
</dbReference>
<dbReference type="InterPro" id="IPR036612">
    <property type="entry name" value="KH_dom_type_1_sf"/>
</dbReference>
<dbReference type="PANTHER" id="PTHR11208:SF45">
    <property type="entry name" value="SPLICING FACTOR 1"/>
    <property type="match status" value="1"/>
</dbReference>
<feature type="compositionally biased region" description="Pro residues" evidence="14">
    <location>
        <begin position="494"/>
        <end position="509"/>
    </location>
</feature>
<evidence type="ECO:0000313" key="17">
    <source>
        <dbReference type="Proteomes" id="UP000193719"/>
    </source>
</evidence>
<feature type="compositionally biased region" description="Polar residues" evidence="14">
    <location>
        <begin position="446"/>
        <end position="456"/>
    </location>
</feature>
<evidence type="ECO:0000256" key="10">
    <source>
        <dbReference type="ARBA" id="ARBA00023242"/>
    </source>
</evidence>
<dbReference type="GO" id="GO:0071004">
    <property type="term" value="C:U2-type prespliceosome"/>
    <property type="evidence" value="ECO:0007669"/>
    <property type="project" value="EnsemblFungi"/>
</dbReference>
<dbReference type="GO" id="GO:0048024">
    <property type="term" value="P:regulation of mRNA splicing, via spliceosome"/>
    <property type="evidence" value="ECO:0007669"/>
    <property type="project" value="TreeGrafter"/>
</dbReference>
<evidence type="ECO:0000256" key="7">
    <source>
        <dbReference type="ARBA" id="ARBA00022833"/>
    </source>
</evidence>
<dbReference type="EMBL" id="MCFH01000041">
    <property type="protein sequence ID" value="ORX45181.1"/>
    <property type="molecule type" value="Genomic_DNA"/>
</dbReference>
<evidence type="ECO:0000256" key="9">
    <source>
        <dbReference type="ARBA" id="ARBA00023187"/>
    </source>
</evidence>
<reference evidence="16 17" key="1">
    <citation type="submission" date="2016-08" db="EMBL/GenBank/DDBJ databases">
        <title>Genomes of anaerobic fungi encode conserved fungal cellulosomes for biomass hydrolysis.</title>
        <authorList>
            <consortium name="DOE Joint Genome Institute"/>
            <person name="Haitjema C.H."/>
            <person name="Gilmore S.P."/>
            <person name="Henske J.K."/>
            <person name="Solomon K.V."/>
            <person name="De Groot R."/>
            <person name="Kuo A."/>
            <person name="Mondo S.J."/>
            <person name="Salamov A.A."/>
            <person name="Labutti K."/>
            <person name="Zhao Z."/>
            <person name="Chiniquy J."/>
            <person name="Barry K."/>
            <person name="Brewer H.M."/>
            <person name="Purvine S.O."/>
            <person name="Wright A.T."/>
            <person name="Boxma B."/>
            <person name="Van Alen T."/>
            <person name="Hackstein J.H."/>
            <person name="Baker S.E."/>
            <person name="Grigoriev I.V."/>
            <person name="O'Malley M.A."/>
        </authorList>
    </citation>
    <scope>NUCLEOTIDE SEQUENCE [LARGE SCALE GENOMIC DNA]</scope>
    <source>
        <strain evidence="17">finn</strain>
    </source>
</reference>
<evidence type="ECO:0000256" key="8">
    <source>
        <dbReference type="ARBA" id="ARBA00022884"/>
    </source>
</evidence>
<dbReference type="SMART" id="SM00322">
    <property type="entry name" value="KH"/>
    <property type="match status" value="1"/>
</dbReference>
<evidence type="ECO:0000256" key="11">
    <source>
        <dbReference type="PROSITE-ProRule" id="PRU00047"/>
    </source>
</evidence>
<dbReference type="STRING" id="1754191.A0A1Y1V1L4"/>
<accession>A0A1Y1V1L4</accession>
<dbReference type="SUPFAM" id="SSF57756">
    <property type="entry name" value="Retrovirus zinc finger-like domains"/>
    <property type="match status" value="1"/>
</dbReference>
<evidence type="ECO:0000256" key="4">
    <source>
        <dbReference type="ARBA" id="ARBA00022664"/>
    </source>
</evidence>
<dbReference type="SMART" id="SM00343">
    <property type="entry name" value="ZnF_C2HC"/>
    <property type="match status" value="2"/>
</dbReference>
<feature type="domain" description="CCHC-type" evidence="15">
    <location>
        <begin position="308"/>
        <end position="321"/>
    </location>
</feature>
<keyword evidence="10 13" id="KW-0539">Nucleus</keyword>
<dbReference type="Pfam" id="PF16275">
    <property type="entry name" value="SF1-HH"/>
    <property type="match status" value="1"/>
</dbReference>
<comment type="similarity">
    <text evidence="2 13">Belongs to the BBP/SF1 family.</text>
</comment>
<comment type="subcellular location">
    <subcellularLocation>
        <location evidence="1 13">Nucleus</location>
    </subcellularLocation>
</comment>
<dbReference type="GO" id="GO:0005829">
    <property type="term" value="C:cytosol"/>
    <property type="evidence" value="ECO:0007669"/>
    <property type="project" value="EnsemblFungi"/>
</dbReference>
<dbReference type="GO" id="GO:0000243">
    <property type="term" value="C:commitment complex"/>
    <property type="evidence" value="ECO:0007669"/>
    <property type="project" value="EnsemblFungi"/>
</dbReference>
<keyword evidence="5 13" id="KW-0479">Metal-binding</keyword>
<keyword evidence="6 11" id="KW-0863">Zinc-finger</keyword>
<dbReference type="FunFam" id="3.30.1370.10:FF:000024">
    <property type="entry name" value="Branchpoint-bridging protein-like protein"/>
    <property type="match status" value="1"/>
</dbReference>
<dbReference type="Pfam" id="PF22675">
    <property type="entry name" value="KH-I_KHDC4-BBP"/>
    <property type="match status" value="1"/>
</dbReference>